<dbReference type="Proteomes" id="UP001434883">
    <property type="component" value="Unassembled WGS sequence"/>
</dbReference>
<name>A0ABV0REI1_9TELE</name>
<dbReference type="EMBL" id="JAHRIN010042957">
    <property type="protein sequence ID" value="MEQ2206525.1"/>
    <property type="molecule type" value="Genomic_DNA"/>
</dbReference>
<gene>
    <name evidence="1" type="ORF">XENOCAPTIV_030503</name>
</gene>
<protein>
    <submittedName>
        <fullName evidence="1">Uncharacterized protein</fullName>
    </submittedName>
</protein>
<proteinExistence type="predicted"/>
<evidence type="ECO:0000313" key="1">
    <source>
        <dbReference type="EMBL" id="MEQ2206525.1"/>
    </source>
</evidence>
<keyword evidence="2" id="KW-1185">Reference proteome</keyword>
<sequence length="98" mass="11071">MNPGVSRKQVTDEALVNMISTHCQPLSLVEDEAFRELLQLLEPSYVLPSRKVTEDVGVAECIRNPIRRPSSLVKLLLLEEEILPAQRLLAFSSQLCRK</sequence>
<dbReference type="SUPFAM" id="SSF140996">
    <property type="entry name" value="Hermes dimerisation domain"/>
    <property type="match status" value="1"/>
</dbReference>
<organism evidence="1 2">
    <name type="scientific">Xenoophorus captivus</name>
    <dbReference type="NCBI Taxonomy" id="1517983"/>
    <lineage>
        <taxon>Eukaryota</taxon>
        <taxon>Metazoa</taxon>
        <taxon>Chordata</taxon>
        <taxon>Craniata</taxon>
        <taxon>Vertebrata</taxon>
        <taxon>Euteleostomi</taxon>
        <taxon>Actinopterygii</taxon>
        <taxon>Neopterygii</taxon>
        <taxon>Teleostei</taxon>
        <taxon>Neoteleostei</taxon>
        <taxon>Acanthomorphata</taxon>
        <taxon>Ovalentaria</taxon>
        <taxon>Atherinomorphae</taxon>
        <taxon>Cyprinodontiformes</taxon>
        <taxon>Goodeidae</taxon>
        <taxon>Xenoophorus</taxon>
    </lineage>
</organism>
<reference evidence="1 2" key="1">
    <citation type="submission" date="2021-06" db="EMBL/GenBank/DDBJ databases">
        <authorList>
            <person name="Palmer J.M."/>
        </authorList>
    </citation>
    <scope>NUCLEOTIDE SEQUENCE [LARGE SCALE GENOMIC DNA]</scope>
    <source>
        <strain evidence="1 2">XC_2019</strain>
        <tissue evidence="1">Muscle</tissue>
    </source>
</reference>
<evidence type="ECO:0000313" key="2">
    <source>
        <dbReference type="Proteomes" id="UP001434883"/>
    </source>
</evidence>
<accession>A0ABV0REI1</accession>
<comment type="caution">
    <text evidence="1">The sequence shown here is derived from an EMBL/GenBank/DDBJ whole genome shotgun (WGS) entry which is preliminary data.</text>
</comment>